<accession>A0A7X6N4T4</accession>
<feature type="transmembrane region" description="Helical" evidence="6">
    <location>
        <begin position="44"/>
        <end position="65"/>
    </location>
</feature>
<feature type="transmembrane region" description="Helical" evidence="6">
    <location>
        <begin position="405"/>
        <end position="423"/>
    </location>
</feature>
<dbReference type="Pfam" id="PF13520">
    <property type="entry name" value="AA_permease_2"/>
    <property type="match status" value="1"/>
</dbReference>
<keyword evidence="2" id="KW-1003">Cell membrane</keyword>
<feature type="transmembrane region" description="Helical" evidence="6">
    <location>
        <begin position="86"/>
        <end position="105"/>
    </location>
</feature>
<dbReference type="PIRSF" id="PIRSF006060">
    <property type="entry name" value="AA_transporter"/>
    <property type="match status" value="1"/>
</dbReference>
<feature type="transmembrane region" description="Helical" evidence="6">
    <location>
        <begin position="381"/>
        <end position="399"/>
    </location>
</feature>
<comment type="subcellular location">
    <subcellularLocation>
        <location evidence="1">Cell membrane</location>
        <topology evidence="1">Multi-pass membrane protein</topology>
    </subcellularLocation>
</comment>
<keyword evidence="4 6" id="KW-1133">Transmembrane helix</keyword>
<dbReference type="GO" id="GO:0005886">
    <property type="term" value="C:plasma membrane"/>
    <property type="evidence" value="ECO:0007669"/>
    <property type="project" value="UniProtKB-SubCell"/>
</dbReference>
<dbReference type="Gene3D" id="1.20.1740.10">
    <property type="entry name" value="Amino acid/polyamine transporter I"/>
    <property type="match status" value="1"/>
</dbReference>
<feature type="transmembrane region" description="Helical" evidence="6">
    <location>
        <begin position="321"/>
        <end position="344"/>
    </location>
</feature>
<dbReference type="InterPro" id="IPR002293">
    <property type="entry name" value="AA/rel_permease1"/>
</dbReference>
<evidence type="ECO:0000256" key="2">
    <source>
        <dbReference type="ARBA" id="ARBA00022475"/>
    </source>
</evidence>
<proteinExistence type="predicted"/>
<dbReference type="RefSeq" id="WP_168722841.1">
    <property type="nucleotide sequence ID" value="NZ_JAAXPN010000017.1"/>
</dbReference>
<dbReference type="GO" id="GO:0022857">
    <property type="term" value="F:transmembrane transporter activity"/>
    <property type="evidence" value="ECO:0007669"/>
    <property type="project" value="InterPro"/>
</dbReference>
<comment type="caution">
    <text evidence="7">The sequence shown here is derived from an EMBL/GenBank/DDBJ whole genome shotgun (WGS) entry which is preliminary data.</text>
</comment>
<keyword evidence="8" id="KW-1185">Reference proteome</keyword>
<dbReference type="PANTHER" id="PTHR42770">
    <property type="entry name" value="AMINO ACID TRANSPORTER-RELATED"/>
    <property type="match status" value="1"/>
</dbReference>
<keyword evidence="5 6" id="KW-0472">Membrane</keyword>
<evidence type="ECO:0000256" key="1">
    <source>
        <dbReference type="ARBA" id="ARBA00004651"/>
    </source>
</evidence>
<name>A0A7X6N4T4_9LACO</name>
<dbReference type="EMBL" id="JAAXPN010000017">
    <property type="protein sequence ID" value="NKZ25050.1"/>
    <property type="molecule type" value="Genomic_DNA"/>
</dbReference>
<feature type="transmembrane region" description="Helical" evidence="6">
    <location>
        <begin position="187"/>
        <end position="207"/>
    </location>
</feature>
<evidence type="ECO:0000256" key="5">
    <source>
        <dbReference type="ARBA" id="ARBA00023136"/>
    </source>
</evidence>
<dbReference type="AlphaFoldDB" id="A0A7X6N4T4"/>
<evidence type="ECO:0000256" key="4">
    <source>
        <dbReference type="ARBA" id="ARBA00022989"/>
    </source>
</evidence>
<feature type="transmembrane region" description="Helical" evidence="6">
    <location>
        <begin position="125"/>
        <end position="143"/>
    </location>
</feature>
<dbReference type="Proteomes" id="UP000549765">
    <property type="component" value="Unassembled WGS sequence"/>
</dbReference>
<protein>
    <submittedName>
        <fullName evidence="7">Amino acid permease</fullName>
    </submittedName>
</protein>
<evidence type="ECO:0000313" key="8">
    <source>
        <dbReference type="Proteomes" id="UP000549765"/>
    </source>
</evidence>
<keyword evidence="3 6" id="KW-0812">Transmembrane</keyword>
<gene>
    <name evidence="7" type="ORF">HF964_09675</name>
</gene>
<feature type="transmembrane region" description="Helical" evidence="6">
    <location>
        <begin position="350"/>
        <end position="369"/>
    </location>
</feature>
<sequence>MEHQVTEKHKFGLFALILFGINGIIGTGIFLMPNQVYKIVGNSGILVAVIDAVLVLTIALSFADMSSRFHANGGAYLYAKEAFGDFIGYIVGFMTYLIRMIAWSAMIAGLTSALGSTFPILSSNFASHAFSFALVASLTILNLMGVHFMKALNSIATVAKLVPLFLFIAIGIFFMKPTNLTPIISSHLNFTTFGSAAVLLLYAFTGFETMTIASENYRNPSKNIPRALIIAITVVAFVYISVIAVSNGILGSAVANSATPIQDAFRAVSGDWGYALIAAGTLISMFGIVVHASFEAPRAGQAMAQQGALPKKLAYVNKQGIPTYAVILTGVLTLALTWSGQFAVLAQMSVVARFVQYLPTILAVIYFYFTKKGPKADYKLPFGPVIPMIALVLSIWLLSQAEGKLLLFGLFGIIAAVASYFVTGKYQNK</sequence>
<feature type="transmembrane region" description="Helical" evidence="6">
    <location>
        <begin position="272"/>
        <end position="294"/>
    </location>
</feature>
<feature type="transmembrane region" description="Helical" evidence="6">
    <location>
        <begin position="228"/>
        <end position="252"/>
    </location>
</feature>
<organism evidence="7 8">
    <name type="scientific">Periweissella fabalis</name>
    <dbReference type="NCBI Taxonomy" id="1070421"/>
    <lineage>
        <taxon>Bacteria</taxon>
        <taxon>Bacillati</taxon>
        <taxon>Bacillota</taxon>
        <taxon>Bacilli</taxon>
        <taxon>Lactobacillales</taxon>
        <taxon>Lactobacillaceae</taxon>
        <taxon>Periweissella</taxon>
    </lineage>
</organism>
<evidence type="ECO:0000313" key="7">
    <source>
        <dbReference type="EMBL" id="NKZ25050.1"/>
    </source>
</evidence>
<feature type="transmembrane region" description="Helical" evidence="6">
    <location>
        <begin position="12"/>
        <end position="32"/>
    </location>
</feature>
<reference evidence="7 8" key="1">
    <citation type="submission" date="2020-04" db="EMBL/GenBank/DDBJ databases">
        <title>MicrobeNet Type strains.</title>
        <authorList>
            <person name="Nicholson A.C."/>
        </authorList>
    </citation>
    <scope>NUCLEOTIDE SEQUENCE [LARGE SCALE GENOMIC DNA]</scope>
    <source>
        <strain evidence="7 8">CCUG 61472</strain>
    </source>
</reference>
<evidence type="ECO:0000256" key="3">
    <source>
        <dbReference type="ARBA" id="ARBA00022692"/>
    </source>
</evidence>
<evidence type="ECO:0000256" key="6">
    <source>
        <dbReference type="SAM" id="Phobius"/>
    </source>
</evidence>
<feature type="transmembrane region" description="Helical" evidence="6">
    <location>
        <begin position="155"/>
        <end position="175"/>
    </location>
</feature>
<dbReference type="InterPro" id="IPR050367">
    <property type="entry name" value="APC_superfamily"/>
</dbReference>
<dbReference type="PANTHER" id="PTHR42770:SF18">
    <property type="entry name" value="ARGININE_AGMATINE ANTIPORTER"/>
    <property type="match status" value="1"/>
</dbReference>